<dbReference type="HAMAP" id="MF_00186">
    <property type="entry name" value="Glycerol_kin"/>
    <property type="match status" value="1"/>
</dbReference>
<feature type="binding site" evidence="10">
    <location>
        <position position="247"/>
    </location>
    <ligand>
        <name>sn-glycerol 3-phosphate</name>
        <dbReference type="ChEBI" id="CHEBI:57597"/>
    </ligand>
</feature>
<dbReference type="NCBIfam" id="TIGR01311">
    <property type="entry name" value="glycerol_kin"/>
    <property type="match status" value="1"/>
</dbReference>
<evidence type="ECO:0000259" key="12">
    <source>
        <dbReference type="Pfam" id="PF00370"/>
    </source>
</evidence>
<dbReference type="InterPro" id="IPR005999">
    <property type="entry name" value="Glycerol_kin"/>
</dbReference>
<feature type="domain" description="Carbohydrate kinase FGGY N-terminal" evidence="12">
    <location>
        <begin position="4"/>
        <end position="254"/>
    </location>
</feature>
<dbReference type="PANTHER" id="PTHR10196:SF69">
    <property type="entry name" value="GLYCEROL KINASE"/>
    <property type="match status" value="1"/>
</dbReference>
<dbReference type="FunFam" id="3.30.420.40:FF:000008">
    <property type="entry name" value="Glycerol kinase"/>
    <property type="match status" value="1"/>
</dbReference>
<feature type="binding site" evidence="10">
    <location>
        <position position="16"/>
    </location>
    <ligand>
        <name>ADP</name>
        <dbReference type="ChEBI" id="CHEBI:456216"/>
    </ligand>
</feature>
<dbReference type="Gene3D" id="3.30.420.40">
    <property type="match status" value="2"/>
</dbReference>
<dbReference type="InterPro" id="IPR043129">
    <property type="entry name" value="ATPase_NBD"/>
</dbReference>
<feature type="binding site" evidence="10">
    <location>
        <position position="83"/>
    </location>
    <ligand>
        <name>glycerol</name>
        <dbReference type="ChEBI" id="CHEBI:17754"/>
    </ligand>
</feature>
<dbReference type="RefSeq" id="WP_106616653.1">
    <property type="nucleotide sequence ID" value="NZ_PYAX01000006.1"/>
</dbReference>
<dbReference type="InterPro" id="IPR018485">
    <property type="entry name" value="FGGY_C"/>
</dbReference>
<feature type="binding site" evidence="10">
    <location>
        <position position="248"/>
    </location>
    <ligand>
        <name>glycerol</name>
        <dbReference type="ChEBI" id="CHEBI:17754"/>
    </ligand>
</feature>
<dbReference type="Proteomes" id="UP000241118">
    <property type="component" value="Unassembled WGS sequence"/>
</dbReference>
<feature type="binding site" evidence="10">
    <location>
        <position position="414"/>
    </location>
    <ligand>
        <name>ADP</name>
        <dbReference type="ChEBI" id="CHEBI:456216"/>
    </ligand>
</feature>
<dbReference type="UniPathway" id="UPA00618">
    <property type="reaction ID" value="UER00672"/>
</dbReference>
<feature type="binding site" evidence="10">
    <location>
        <position position="269"/>
    </location>
    <ligand>
        <name>ADP</name>
        <dbReference type="ChEBI" id="CHEBI:456216"/>
    </ligand>
</feature>
<evidence type="ECO:0000256" key="4">
    <source>
        <dbReference type="ARBA" id="ARBA00022741"/>
    </source>
</evidence>
<gene>
    <name evidence="10" type="primary">glpK</name>
    <name evidence="14" type="ORF">B0I31_10676</name>
</gene>
<evidence type="ECO:0000256" key="3">
    <source>
        <dbReference type="ARBA" id="ARBA00022679"/>
    </source>
</evidence>
<dbReference type="EMBL" id="PYAX01000006">
    <property type="protein sequence ID" value="PSL54562.1"/>
    <property type="molecule type" value="Genomic_DNA"/>
</dbReference>
<feature type="binding site" evidence="10">
    <location>
        <position position="247"/>
    </location>
    <ligand>
        <name>glycerol</name>
        <dbReference type="ChEBI" id="CHEBI:17754"/>
    </ligand>
</feature>
<feature type="binding site" evidence="10">
    <location>
        <position position="317"/>
    </location>
    <ligand>
        <name>ATP</name>
        <dbReference type="ChEBI" id="CHEBI:30616"/>
    </ligand>
</feature>
<feature type="binding site" evidence="10">
    <location>
        <position position="12"/>
    </location>
    <ligand>
        <name>sn-glycerol 3-phosphate</name>
        <dbReference type="ChEBI" id="CHEBI:57597"/>
    </ligand>
</feature>
<dbReference type="GO" id="GO:0004370">
    <property type="term" value="F:glycerol kinase activity"/>
    <property type="evidence" value="ECO:0007669"/>
    <property type="project" value="UniProtKB-UniRule"/>
</dbReference>
<evidence type="ECO:0000256" key="7">
    <source>
        <dbReference type="ARBA" id="ARBA00022840"/>
    </source>
</evidence>
<evidence type="ECO:0000256" key="2">
    <source>
        <dbReference type="ARBA" id="ARBA00009156"/>
    </source>
</evidence>
<dbReference type="PANTHER" id="PTHR10196">
    <property type="entry name" value="SUGAR KINASE"/>
    <property type="match status" value="1"/>
</dbReference>
<dbReference type="InterPro" id="IPR000577">
    <property type="entry name" value="Carb_kinase_FGGY"/>
</dbReference>
<keyword evidence="4 10" id="KW-0547">Nucleotide-binding</keyword>
<dbReference type="PIRSF" id="PIRSF000538">
    <property type="entry name" value="GlpK"/>
    <property type="match status" value="1"/>
</dbReference>
<dbReference type="InterPro" id="IPR018483">
    <property type="entry name" value="Carb_kinase_FGGY_CS"/>
</dbReference>
<dbReference type="OrthoDB" id="9805576at2"/>
<feature type="binding site" evidence="10">
    <location>
        <position position="418"/>
    </location>
    <ligand>
        <name>ADP</name>
        <dbReference type="ChEBI" id="CHEBI:456216"/>
    </ligand>
</feature>
<protein>
    <recommendedName>
        <fullName evidence="10">Glycerol kinase</fullName>
        <ecNumber evidence="10">2.7.1.30</ecNumber>
    </recommendedName>
    <alternativeName>
        <fullName evidence="10">ATP:glycerol 3-phosphotransferase</fullName>
    </alternativeName>
    <alternativeName>
        <fullName evidence="10">Glycerokinase</fullName>
        <shortName evidence="10">GK</shortName>
    </alternativeName>
</protein>
<organism evidence="14 15">
    <name type="scientific">Saccharothrix carnea</name>
    <dbReference type="NCBI Taxonomy" id="1280637"/>
    <lineage>
        <taxon>Bacteria</taxon>
        <taxon>Bacillati</taxon>
        <taxon>Actinomycetota</taxon>
        <taxon>Actinomycetes</taxon>
        <taxon>Pseudonocardiales</taxon>
        <taxon>Pseudonocardiaceae</taxon>
        <taxon>Saccharothrix</taxon>
    </lineage>
</organism>
<feature type="binding site" evidence="10">
    <location>
        <position position="12"/>
    </location>
    <ligand>
        <name>ADP</name>
        <dbReference type="ChEBI" id="CHEBI:456216"/>
    </ligand>
</feature>
<feature type="binding site" evidence="10">
    <location>
        <position position="135"/>
    </location>
    <ligand>
        <name>glycerol</name>
        <dbReference type="ChEBI" id="CHEBI:17754"/>
    </ligand>
</feature>
<accession>A0A2P8I7W3</accession>
<dbReference type="CDD" id="cd07769">
    <property type="entry name" value="ASKHA_NBD_FGGY_GK"/>
    <property type="match status" value="1"/>
</dbReference>
<dbReference type="FunFam" id="3.30.420.40:FF:000007">
    <property type="entry name" value="Glycerol kinase"/>
    <property type="match status" value="1"/>
</dbReference>
<comment type="activity regulation">
    <text evidence="10">Inhibited by fructose 1,6-bisphosphate (FBP).</text>
</comment>
<keyword evidence="3 10" id="KW-0808">Transferase</keyword>
<evidence type="ECO:0000256" key="11">
    <source>
        <dbReference type="RuleBase" id="RU003733"/>
    </source>
</evidence>
<feature type="binding site" evidence="10">
    <location>
        <position position="269"/>
    </location>
    <ligand>
        <name>ATP</name>
        <dbReference type="ChEBI" id="CHEBI:30616"/>
    </ligand>
</feature>
<comment type="function">
    <text evidence="9 10">Key enzyme in the regulation of glycerol uptake and metabolism. Catalyzes the phosphorylation of glycerol to yield sn-glycerol 3-phosphate.</text>
</comment>
<dbReference type="Pfam" id="PF02782">
    <property type="entry name" value="FGGY_C"/>
    <property type="match status" value="1"/>
</dbReference>
<evidence type="ECO:0000256" key="9">
    <source>
        <dbReference type="ARBA" id="ARBA00054633"/>
    </source>
</evidence>
<reference evidence="14 15" key="1">
    <citation type="submission" date="2018-03" db="EMBL/GenBank/DDBJ databases">
        <title>Genomic Encyclopedia of Type Strains, Phase III (KMG-III): the genomes of soil and plant-associated and newly described type strains.</title>
        <authorList>
            <person name="Whitman W."/>
        </authorList>
    </citation>
    <scope>NUCLEOTIDE SEQUENCE [LARGE SCALE GENOMIC DNA]</scope>
    <source>
        <strain evidence="14 15">CGMCC 4.7097</strain>
    </source>
</reference>
<feature type="binding site" evidence="10">
    <location>
        <position position="14"/>
    </location>
    <ligand>
        <name>ATP</name>
        <dbReference type="ChEBI" id="CHEBI:30616"/>
    </ligand>
</feature>
<dbReference type="PROSITE" id="PS00933">
    <property type="entry name" value="FGGY_KINASES_1"/>
    <property type="match status" value="1"/>
</dbReference>
<evidence type="ECO:0000256" key="8">
    <source>
        <dbReference type="ARBA" id="ARBA00052101"/>
    </source>
</evidence>
<proteinExistence type="inferred from homology"/>
<feature type="binding site" evidence="10">
    <location>
        <position position="313"/>
    </location>
    <ligand>
        <name>ADP</name>
        <dbReference type="ChEBI" id="CHEBI:456216"/>
    </ligand>
</feature>
<evidence type="ECO:0000259" key="13">
    <source>
        <dbReference type="Pfam" id="PF02782"/>
    </source>
</evidence>
<feature type="binding site" evidence="10">
    <location>
        <position position="82"/>
    </location>
    <ligand>
        <name>sn-glycerol 3-phosphate</name>
        <dbReference type="ChEBI" id="CHEBI:57597"/>
    </ligand>
</feature>
<feature type="binding site" evidence="10">
    <location>
        <position position="13"/>
    </location>
    <ligand>
        <name>ATP</name>
        <dbReference type="ChEBI" id="CHEBI:30616"/>
    </ligand>
</feature>
<feature type="binding site" evidence="10">
    <location>
        <position position="83"/>
    </location>
    <ligand>
        <name>sn-glycerol 3-phosphate</name>
        <dbReference type="ChEBI" id="CHEBI:57597"/>
    </ligand>
</feature>
<keyword evidence="6 10" id="KW-0319">Glycerol metabolism</keyword>
<comment type="caution">
    <text evidence="14">The sequence shown here is derived from an EMBL/GenBank/DDBJ whole genome shotgun (WGS) entry which is preliminary data.</text>
</comment>
<feature type="domain" description="Carbohydrate kinase FGGY C-terminal" evidence="13">
    <location>
        <begin position="264"/>
        <end position="453"/>
    </location>
</feature>
<feature type="binding site" evidence="10">
    <location>
        <position position="135"/>
    </location>
    <ligand>
        <name>sn-glycerol 3-phosphate</name>
        <dbReference type="ChEBI" id="CHEBI:57597"/>
    </ligand>
</feature>
<comment type="pathway">
    <text evidence="1 10">Polyol metabolism; glycerol degradation via glycerol kinase pathway; sn-glycerol 3-phosphate from glycerol: step 1/1.</text>
</comment>
<dbReference type="Pfam" id="PF00370">
    <property type="entry name" value="FGGY_N"/>
    <property type="match status" value="1"/>
</dbReference>
<dbReference type="NCBIfam" id="NF000756">
    <property type="entry name" value="PRK00047.1"/>
    <property type="match status" value="1"/>
</dbReference>
<dbReference type="PROSITE" id="PS00445">
    <property type="entry name" value="FGGY_KINASES_2"/>
    <property type="match status" value="1"/>
</dbReference>
<dbReference type="GO" id="GO:0019563">
    <property type="term" value="P:glycerol catabolic process"/>
    <property type="evidence" value="ECO:0007669"/>
    <property type="project" value="UniProtKB-UniRule"/>
</dbReference>
<feature type="binding site" evidence="10">
    <location>
        <position position="82"/>
    </location>
    <ligand>
        <name>glycerol</name>
        <dbReference type="ChEBI" id="CHEBI:17754"/>
    </ligand>
</feature>
<keyword evidence="15" id="KW-1185">Reference proteome</keyword>
<dbReference type="GO" id="GO:0006072">
    <property type="term" value="P:glycerol-3-phosphate metabolic process"/>
    <property type="evidence" value="ECO:0007669"/>
    <property type="project" value="InterPro"/>
</dbReference>
<name>A0A2P8I7W3_SACCR</name>
<dbReference type="SUPFAM" id="SSF53067">
    <property type="entry name" value="Actin-like ATPase domain"/>
    <property type="match status" value="2"/>
</dbReference>
<dbReference type="GO" id="GO:0005829">
    <property type="term" value="C:cytosol"/>
    <property type="evidence" value="ECO:0007669"/>
    <property type="project" value="TreeGrafter"/>
</dbReference>
<dbReference type="EC" id="2.7.1.30" evidence="10"/>
<feature type="binding site" evidence="10">
    <location>
        <position position="12"/>
    </location>
    <ligand>
        <name>ATP</name>
        <dbReference type="ChEBI" id="CHEBI:30616"/>
    </ligand>
</feature>
<dbReference type="InterPro" id="IPR018484">
    <property type="entry name" value="FGGY_N"/>
</dbReference>
<comment type="catalytic activity">
    <reaction evidence="8 10">
        <text>glycerol + ATP = sn-glycerol 3-phosphate + ADP + H(+)</text>
        <dbReference type="Rhea" id="RHEA:21644"/>
        <dbReference type="ChEBI" id="CHEBI:15378"/>
        <dbReference type="ChEBI" id="CHEBI:17754"/>
        <dbReference type="ChEBI" id="CHEBI:30616"/>
        <dbReference type="ChEBI" id="CHEBI:57597"/>
        <dbReference type="ChEBI" id="CHEBI:456216"/>
        <dbReference type="EC" id="2.7.1.30"/>
    </reaction>
</comment>
<feature type="binding site" evidence="10">
    <location>
        <position position="414"/>
    </location>
    <ligand>
        <name>ATP</name>
        <dbReference type="ChEBI" id="CHEBI:30616"/>
    </ligand>
</feature>
<evidence type="ECO:0000313" key="15">
    <source>
        <dbReference type="Proteomes" id="UP000241118"/>
    </source>
</evidence>
<keyword evidence="7 10" id="KW-0067">ATP-binding</keyword>
<keyword evidence="5 10" id="KW-0418">Kinase</keyword>
<evidence type="ECO:0000256" key="1">
    <source>
        <dbReference type="ARBA" id="ARBA00005190"/>
    </source>
</evidence>
<feature type="binding site" evidence="10">
    <location>
        <position position="313"/>
    </location>
    <ligand>
        <name>ATP</name>
        <dbReference type="ChEBI" id="CHEBI:30616"/>
    </ligand>
</feature>
<evidence type="ECO:0000256" key="10">
    <source>
        <dbReference type="HAMAP-Rule" id="MF_00186"/>
    </source>
</evidence>
<dbReference type="GO" id="GO:0005524">
    <property type="term" value="F:ATP binding"/>
    <property type="evidence" value="ECO:0007669"/>
    <property type="project" value="UniProtKB-UniRule"/>
</dbReference>
<evidence type="ECO:0000313" key="14">
    <source>
        <dbReference type="EMBL" id="PSL54562.1"/>
    </source>
</evidence>
<evidence type="ECO:0000256" key="6">
    <source>
        <dbReference type="ARBA" id="ARBA00022798"/>
    </source>
</evidence>
<evidence type="ECO:0000256" key="5">
    <source>
        <dbReference type="ARBA" id="ARBA00022777"/>
    </source>
</evidence>
<dbReference type="AlphaFoldDB" id="A0A2P8I7W3"/>
<comment type="similarity">
    <text evidence="2 10 11">Belongs to the FGGY kinase family.</text>
</comment>
<sequence length="501" mass="54407">MTKYVAAIDQGTTSTRCMIFDHSGRVVSVDQKEHEQIFPRAGWVEHDANEIWTNTRQVAAGALAKADLTTGDIAAVGITNQRETALVWDRTTGQPVYNAIVWQDTRTDRICQELAALGGGQERYRDKTGLPLATYFSGPKVRWILDNVEGAREKAEAGDLLFGNMDTWVLWNMTGGVDGGVHVTDPTNASRTLLMDLETLSWDEGIAADMGIPLSMLPEIRSSSEEYGKVRERGALAGVPIAGILGDQQAATFGQACLSPGEAKNTYGTGNFVLLNTGTDQVMSENGLLTTVCYKIGSQAPVYALEGSIAVTGSLVQWLRDNLGMISTAAEIEEHARTVEDNGGAYFVPAFSGLFAPYWRSDARGAIVGLTRFVNKGHLARAVLEATAFQTREVIDAMNADSGVPLKSLKVDGGMVVNELLMQFQADILGVPVIRPVVNETTALGAAYAAGLAVGFWASEDDIRQNWAQDKQWDPAMDAEARDRTYAQWKKAVTRTFDWVE</sequence>